<dbReference type="FunFam" id="3.40.50.300:FF:000011">
    <property type="entry name" value="Putative ABC transporter ATP-binding component"/>
    <property type="match status" value="1"/>
</dbReference>
<feature type="compositionally biased region" description="Basic and acidic residues" evidence="5">
    <location>
        <begin position="536"/>
        <end position="547"/>
    </location>
</feature>
<evidence type="ECO:0000313" key="7">
    <source>
        <dbReference type="EMBL" id="OLU47756.1"/>
    </source>
</evidence>
<feature type="domain" description="ABC transporter" evidence="6">
    <location>
        <begin position="3"/>
        <end position="255"/>
    </location>
</feature>
<keyword evidence="8" id="KW-1185">Reference proteome</keyword>
<dbReference type="EMBL" id="MPKA01000042">
    <property type="protein sequence ID" value="OLU47756.1"/>
    <property type="molecule type" value="Genomic_DNA"/>
</dbReference>
<comment type="caution">
    <text evidence="7">The sequence shown here is derived from an EMBL/GenBank/DDBJ whole genome shotgun (WGS) entry which is preliminary data.</text>
</comment>
<dbReference type="PANTHER" id="PTHR42855">
    <property type="entry name" value="ABC TRANSPORTER ATP-BINDING SUBUNIT"/>
    <property type="match status" value="1"/>
</dbReference>
<dbReference type="PROSITE" id="PS00211">
    <property type="entry name" value="ABC_TRANSPORTER_1"/>
    <property type="match status" value="2"/>
</dbReference>
<evidence type="ECO:0000313" key="8">
    <source>
        <dbReference type="Proteomes" id="UP000186705"/>
    </source>
</evidence>
<dbReference type="PANTHER" id="PTHR42855:SF2">
    <property type="entry name" value="DRUG RESISTANCE ABC TRANSPORTER,ATP-BINDING PROTEIN"/>
    <property type="match status" value="1"/>
</dbReference>
<proteinExistence type="predicted"/>
<keyword evidence="2" id="KW-0547">Nucleotide-binding</keyword>
<reference evidence="7 8" key="1">
    <citation type="submission" date="2016-11" db="EMBL/GenBank/DDBJ databases">
        <title>Description of two novel members of the family Erysipelotrichaceae: Ileibacterium lipovorans gen. nov., sp. nov. and Dubosiella newyorkensis, gen. nov., sp. nov.</title>
        <authorList>
            <person name="Cox L.M."/>
            <person name="Sohn J."/>
            <person name="Tyrrell K.L."/>
            <person name="Citron D.M."/>
            <person name="Lawson P.A."/>
            <person name="Patel N.B."/>
            <person name="Iizumi T."/>
            <person name="Perez-Perez G.I."/>
            <person name="Goldstein E.J."/>
            <person name="Blaser M.J."/>
        </authorList>
    </citation>
    <scope>NUCLEOTIDE SEQUENCE [LARGE SCALE GENOMIC DNA]</scope>
    <source>
        <strain evidence="7 8">NYU-BL-A4</strain>
    </source>
</reference>
<dbReference type="InterPro" id="IPR017871">
    <property type="entry name" value="ABC_transporter-like_CS"/>
</dbReference>
<feature type="domain" description="ABC transporter" evidence="6">
    <location>
        <begin position="320"/>
        <end position="534"/>
    </location>
</feature>
<keyword evidence="4" id="KW-0175">Coiled coil</keyword>
<dbReference type="FunFam" id="3.40.50.300:FF:000309">
    <property type="entry name" value="ABC transporter ATP-binding protein"/>
    <property type="match status" value="1"/>
</dbReference>
<dbReference type="GeneID" id="78274603"/>
<dbReference type="GO" id="GO:0005524">
    <property type="term" value="F:ATP binding"/>
    <property type="evidence" value="ECO:0007669"/>
    <property type="project" value="UniProtKB-KW"/>
</dbReference>
<evidence type="ECO:0000256" key="2">
    <source>
        <dbReference type="ARBA" id="ARBA00022741"/>
    </source>
</evidence>
<dbReference type="InterPro" id="IPR003593">
    <property type="entry name" value="AAA+_ATPase"/>
</dbReference>
<dbReference type="Pfam" id="PF00005">
    <property type="entry name" value="ABC_tran"/>
    <property type="match status" value="2"/>
</dbReference>
<evidence type="ECO:0000256" key="3">
    <source>
        <dbReference type="ARBA" id="ARBA00022840"/>
    </source>
</evidence>
<dbReference type="InterPro" id="IPR027417">
    <property type="entry name" value="P-loop_NTPase"/>
</dbReference>
<organism evidence="7 8">
    <name type="scientific">Dubosiella newyorkensis</name>
    <dbReference type="NCBI Taxonomy" id="1862672"/>
    <lineage>
        <taxon>Bacteria</taxon>
        <taxon>Bacillati</taxon>
        <taxon>Bacillota</taxon>
        <taxon>Erysipelotrichia</taxon>
        <taxon>Erysipelotrichales</taxon>
        <taxon>Erysipelotrichaceae</taxon>
        <taxon>Dubosiella</taxon>
    </lineage>
</organism>
<keyword evidence="1" id="KW-0677">Repeat</keyword>
<dbReference type="PROSITE" id="PS50893">
    <property type="entry name" value="ABC_TRANSPORTER_2"/>
    <property type="match status" value="2"/>
</dbReference>
<dbReference type="GO" id="GO:0003676">
    <property type="term" value="F:nucleic acid binding"/>
    <property type="evidence" value="ECO:0007669"/>
    <property type="project" value="UniProtKB-ARBA"/>
</dbReference>
<dbReference type="STRING" id="1862672.BO225_01405"/>
<dbReference type="InterPro" id="IPR032781">
    <property type="entry name" value="ABC_tran_Xtn"/>
</dbReference>
<dbReference type="SUPFAM" id="SSF52540">
    <property type="entry name" value="P-loop containing nucleoside triphosphate hydrolases"/>
    <property type="match status" value="2"/>
</dbReference>
<evidence type="ECO:0000259" key="6">
    <source>
        <dbReference type="PROSITE" id="PS50893"/>
    </source>
</evidence>
<dbReference type="CDD" id="cd03221">
    <property type="entry name" value="ABCF_EF-3"/>
    <property type="match status" value="2"/>
</dbReference>
<dbReference type="Gene3D" id="3.40.50.300">
    <property type="entry name" value="P-loop containing nucleotide triphosphate hydrolases"/>
    <property type="match status" value="2"/>
</dbReference>
<dbReference type="Proteomes" id="UP000186705">
    <property type="component" value="Unassembled WGS sequence"/>
</dbReference>
<dbReference type="AlphaFoldDB" id="A0A1U7NQ43"/>
<dbReference type="OrthoDB" id="9801441at2"/>
<dbReference type="SMART" id="SM00382">
    <property type="entry name" value="AAA"/>
    <property type="match status" value="2"/>
</dbReference>
<evidence type="ECO:0000256" key="5">
    <source>
        <dbReference type="SAM" id="MobiDB-lite"/>
    </source>
</evidence>
<sequence length="628" mass="73131">MKLQLNNVHKSYGAQDVLDGADLQVRGNEKIALIGRNGSGKSTLMKIITKEEEMDSGSLVMESGLQVGYLSQITFEDEEKSVQEELMSVFDDLIQLQARLENQALVLEKDHSEKQLDLYDRLQNRFETLGGYDYEYELKNVFFHFQFEEADLHKKLKEFSSGQRTRIALVKLLLSKPDILLLDEPTNHLDIDSIEWLENYIKHYPNAVILVSHDRMFIDHVVDEIVELEFGKTTRYVGDYSHYIQTKEENLAKNHAAYVRQQEEIKHIESLIEKFRYKKNKAAFAQSKIKYLDRMEKIEDVKKDQSMIKANFSSARKGGNRVLEVEQLQIGYDSILSTVDLNVMRHDHVGIVGPNGIGKSTLIKTLMERLPAKGGHFHFGHQIDLGYFDQDFAQLNSNQSVIDTLWDEYPELDQTELRNTLAAFLFTQDEVFKEVKSLSGGEKVRLALALLMLSHDNVLLLDEPTNHLDIPAKEALEKALKDYDGTILFVSHDRMFLKKMATRIMEMGKESHVYEMGYEEYIEKKKEGTLPKQNQQKKESPEIKNEPKERALTFAQEKNYRNRIAKLESLLEEAEKDLESLRELRYEPEYYQDYRKMEELDSQIDEKHNEIANYTKEWEEKMLALEDK</sequence>
<protein>
    <submittedName>
        <fullName evidence="7">ABC transporter ATP-binding protein</fullName>
    </submittedName>
</protein>
<name>A0A1U7NQ43_9FIRM</name>
<keyword evidence="3 7" id="KW-0067">ATP-binding</keyword>
<dbReference type="Pfam" id="PF12848">
    <property type="entry name" value="ABC_tran_Xtn"/>
    <property type="match status" value="1"/>
</dbReference>
<dbReference type="InterPro" id="IPR003439">
    <property type="entry name" value="ABC_transporter-like_ATP-bd"/>
</dbReference>
<dbReference type="GO" id="GO:0016887">
    <property type="term" value="F:ATP hydrolysis activity"/>
    <property type="evidence" value="ECO:0007669"/>
    <property type="project" value="InterPro"/>
</dbReference>
<accession>A0A1U7NQ43</accession>
<dbReference type="RefSeq" id="WP_076340502.1">
    <property type="nucleotide sequence ID" value="NZ_CAJTMI010000015.1"/>
</dbReference>
<gene>
    <name evidence="7" type="ORF">BO225_01405</name>
</gene>
<evidence type="ECO:0000256" key="1">
    <source>
        <dbReference type="ARBA" id="ARBA00022737"/>
    </source>
</evidence>
<evidence type="ECO:0000256" key="4">
    <source>
        <dbReference type="SAM" id="Coils"/>
    </source>
</evidence>
<feature type="region of interest" description="Disordered" evidence="5">
    <location>
        <begin position="527"/>
        <end position="547"/>
    </location>
</feature>
<dbReference type="InterPro" id="IPR051309">
    <property type="entry name" value="ABCF_ATPase"/>
</dbReference>
<feature type="coiled-coil region" evidence="4">
    <location>
        <begin position="557"/>
        <end position="617"/>
    </location>
</feature>